<evidence type="ECO:0000256" key="3">
    <source>
        <dbReference type="ARBA" id="ARBA00048707"/>
    </source>
</evidence>
<dbReference type="InterPro" id="IPR023476">
    <property type="entry name" value="Pep_tRNA_hydro_II_dom_sf"/>
</dbReference>
<feature type="region of interest" description="Disordered" evidence="4">
    <location>
        <begin position="1"/>
        <end position="21"/>
    </location>
</feature>
<dbReference type="OrthoDB" id="5184773at2"/>
<comment type="catalytic activity">
    <reaction evidence="3">
        <text>an N-acyl-L-alpha-aminoacyl-tRNA + H2O = an N-acyl-L-amino acid + a tRNA + H(+)</text>
        <dbReference type="Rhea" id="RHEA:54448"/>
        <dbReference type="Rhea" id="RHEA-COMP:10123"/>
        <dbReference type="Rhea" id="RHEA-COMP:13883"/>
        <dbReference type="ChEBI" id="CHEBI:15377"/>
        <dbReference type="ChEBI" id="CHEBI:15378"/>
        <dbReference type="ChEBI" id="CHEBI:59874"/>
        <dbReference type="ChEBI" id="CHEBI:78442"/>
        <dbReference type="ChEBI" id="CHEBI:138191"/>
        <dbReference type="EC" id="3.1.1.29"/>
    </reaction>
</comment>
<evidence type="ECO:0000256" key="2">
    <source>
        <dbReference type="ARBA" id="ARBA00022801"/>
    </source>
</evidence>
<gene>
    <name evidence="5" type="ORF">FHE74_09325</name>
</gene>
<dbReference type="SUPFAM" id="SSF102462">
    <property type="entry name" value="Peptidyl-tRNA hydrolase II"/>
    <property type="match status" value="1"/>
</dbReference>
<dbReference type="EMBL" id="VDHJ01000013">
    <property type="protein sequence ID" value="TNL95636.1"/>
    <property type="molecule type" value="Genomic_DNA"/>
</dbReference>
<evidence type="ECO:0000256" key="1">
    <source>
        <dbReference type="ARBA" id="ARBA00013260"/>
    </source>
</evidence>
<accession>A0A5C4U1P4</accession>
<keyword evidence="6" id="KW-1185">Reference proteome</keyword>
<evidence type="ECO:0000313" key="5">
    <source>
        <dbReference type="EMBL" id="TNL95636.1"/>
    </source>
</evidence>
<evidence type="ECO:0000256" key="4">
    <source>
        <dbReference type="SAM" id="MobiDB-lite"/>
    </source>
</evidence>
<protein>
    <recommendedName>
        <fullName evidence="1">peptidyl-tRNA hydrolase</fullName>
        <ecNumber evidence="1">3.1.1.29</ecNumber>
    </recommendedName>
</protein>
<proteinExistence type="predicted"/>
<dbReference type="Pfam" id="PF01981">
    <property type="entry name" value="PTH2"/>
    <property type="match status" value="1"/>
</dbReference>
<comment type="caution">
    <text evidence="5">The sequence shown here is derived from an EMBL/GenBank/DDBJ whole genome shotgun (WGS) entry which is preliminary data.</text>
</comment>
<reference evidence="5 6" key="1">
    <citation type="submission" date="2019-06" db="EMBL/GenBank/DDBJ databases">
        <authorList>
            <person name="Li J."/>
        </authorList>
    </citation>
    <scope>NUCLEOTIDE SEQUENCE [LARGE SCALE GENOMIC DNA]</scope>
    <source>
        <strain evidence="5 6">LMG 28165</strain>
    </source>
</reference>
<evidence type="ECO:0000313" key="6">
    <source>
        <dbReference type="Proteomes" id="UP000312032"/>
    </source>
</evidence>
<dbReference type="AlphaFoldDB" id="A0A5C4U1P4"/>
<dbReference type="Gene3D" id="3.40.1490.10">
    <property type="entry name" value="Bit1"/>
    <property type="match status" value="1"/>
</dbReference>
<dbReference type="GO" id="GO:0004045">
    <property type="term" value="F:peptidyl-tRNA hydrolase activity"/>
    <property type="evidence" value="ECO:0007669"/>
    <property type="project" value="UniProtKB-EC"/>
</dbReference>
<dbReference type="RefSeq" id="WP_139466245.1">
    <property type="nucleotide sequence ID" value="NZ_VDHJ01000013.1"/>
</dbReference>
<dbReference type="EC" id="3.1.1.29" evidence="1"/>
<name>A0A5C4U1P4_9CORY</name>
<organism evidence="5 6">
    <name type="scientific">Corynebacterium tapiri</name>
    <dbReference type="NCBI Taxonomy" id="1448266"/>
    <lineage>
        <taxon>Bacteria</taxon>
        <taxon>Bacillati</taxon>
        <taxon>Actinomycetota</taxon>
        <taxon>Actinomycetes</taxon>
        <taxon>Mycobacteriales</taxon>
        <taxon>Corynebacteriaceae</taxon>
        <taxon>Corynebacterium</taxon>
    </lineage>
</organism>
<dbReference type="Proteomes" id="UP000312032">
    <property type="component" value="Unassembled WGS sequence"/>
</dbReference>
<sequence>MEALETLAQSLQTAGHEDPDDPATVQAMQIVLHIPKSDPPQRHSALAAAAQACMRVCLADDFARQLKPWYDHRIRKVTRRARNSGWDNAQRVPGVTVEVDGAQARAFAPSAVHEVPAPISKLQVKGTDLEMDSPDPAPSSLPLLLIDARLTMSAGKAAAQAGHAAMLLAAQWYRSDPSAATAWALAGCSLSVREVGGELFDRAAALPEAAVVQDAGFTEVVPGSLTALGLPSASLLR</sequence>
<dbReference type="InterPro" id="IPR002833">
    <property type="entry name" value="PTH2"/>
</dbReference>
<keyword evidence="2" id="KW-0378">Hydrolase</keyword>